<evidence type="ECO:0000313" key="2">
    <source>
        <dbReference type="EMBL" id="CAD8090003.1"/>
    </source>
</evidence>
<accession>A0A8S1NKM4</accession>
<proteinExistence type="predicted"/>
<evidence type="ECO:0000259" key="1">
    <source>
        <dbReference type="PROSITE" id="PS50222"/>
    </source>
</evidence>
<name>A0A8S1NKM4_PARPR</name>
<dbReference type="OMA" id="GFINIWF"/>
<gene>
    <name evidence="2" type="ORF">PPRIM_AZ9-3.1.T0850049</name>
</gene>
<organism evidence="2 3">
    <name type="scientific">Paramecium primaurelia</name>
    <dbReference type="NCBI Taxonomy" id="5886"/>
    <lineage>
        <taxon>Eukaryota</taxon>
        <taxon>Sar</taxon>
        <taxon>Alveolata</taxon>
        <taxon>Ciliophora</taxon>
        <taxon>Intramacronucleata</taxon>
        <taxon>Oligohymenophorea</taxon>
        <taxon>Peniculida</taxon>
        <taxon>Parameciidae</taxon>
        <taxon>Paramecium</taxon>
    </lineage>
</organism>
<reference evidence="2" key="1">
    <citation type="submission" date="2021-01" db="EMBL/GenBank/DDBJ databases">
        <authorList>
            <consortium name="Genoscope - CEA"/>
            <person name="William W."/>
        </authorList>
    </citation>
    <scope>NUCLEOTIDE SEQUENCE</scope>
</reference>
<evidence type="ECO:0000313" key="3">
    <source>
        <dbReference type="Proteomes" id="UP000688137"/>
    </source>
</evidence>
<dbReference type="Proteomes" id="UP000688137">
    <property type="component" value="Unassembled WGS sequence"/>
</dbReference>
<dbReference type="GO" id="GO:0005509">
    <property type="term" value="F:calcium ion binding"/>
    <property type="evidence" value="ECO:0007669"/>
    <property type="project" value="InterPro"/>
</dbReference>
<comment type="caution">
    <text evidence="2">The sequence shown here is derived from an EMBL/GenBank/DDBJ whole genome shotgun (WGS) entry which is preliminary data.</text>
</comment>
<dbReference type="PROSITE" id="PS50222">
    <property type="entry name" value="EF_HAND_2"/>
    <property type="match status" value="1"/>
</dbReference>
<dbReference type="InterPro" id="IPR002048">
    <property type="entry name" value="EF_hand_dom"/>
</dbReference>
<dbReference type="EMBL" id="CAJJDM010000088">
    <property type="protein sequence ID" value="CAD8090003.1"/>
    <property type="molecule type" value="Genomic_DNA"/>
</dbReference>
<keyword evidence="3" id="KW-1185">Reference proteome</keyword>
<protein>
    <recommendedName>
        <fullName evidence="1">EF-hand domain-containing protein</fullName>
    </recommendedName>
</protein>
<dbReference type="AlphaFoldDB" id="A0A8S1NKM4"/>
<feature type="domain" description="EF-hand" evidence="1">
    <location>
        <begin position="185"/>
        <end position="220"/>
    </location>
</feature>
<sequence length="391" mass="45525">MLNNELNLLVKKAYRHNLLTPLISQLRKQTIINTRFTDRNNRKKQTIRQASTIDAIQQINCIDQFTGRSSSKLTSSILIVKQERRNTASPSKIKRILSLCQDDNIQQLSDVLGEISRIELETDLKQKSQTLLLRNIRINKQQFIKFLERTYPIIICQQIAKAFKVPPIMSAQEYKQLINKLEYLDVKSQIRLCFLIYDFNNQGYITTHDLVEILKYNNNQAVEKDLLHMIKSTKTQISNQINNDIMQNNSFILPTSLLRVKLDRSVILQQRRQSLISNDGRGRCISRLSQKNSPDLSVELDQDNNQQNKNITPIKKVVLITQINKMEQNTNSTNNLIQGLQNYRSETQKKKIKIVKDENKISTDLTGFINIWFPNRPNLFQDIIKTLSEKN</sequence>